<accession>A0A813AA34</accession>
<organism evidence="1 2">
    <name type="scientific">Symbiodinium necroappetens</name>
    <dbReference type="NCBI Taxonomy" id="1628268"/>
    <lineage>
        <taxon>Eukaryota</taxon>
        <taxon>Sar</taxon>
        <taxon>Alveolata</taxon>
        <taxon>Dinophyceae</taxon>
        <taxon>Suessiales</taxon>
        <taxon>Symbiodiniaceae</taxon>
        <taxon>Symbiodinium</taxon>
    </lineage>
</organism>
<name>A0A813AA34_9DINO</name>
<evidence type="ECO:0000313" key="1">
    <source>
        <dbReference type="EMBL" id="CAE7856435.1"/>
    </source>
</evidence>
<dbReference type="AlphaFoldDB" id="A0A813AA34"/>
<keyword evidence="2" id="KW-1185">Reference proteome</keyword>
<gene>
    <name evidence="1" type="ORF">SNEC2469_LOCUS26915</name>
</gene>
<comment type="caution">
    <text evidence="1">The sequence shown here is derived from an EMBL/GenBank/DDBJ whole genome shotgun (WGS) entry which is preliminary data.</text>
</comment>
<protein>
    <submittedName>
        <fullName evidence="1">Uncharacterized protein</fullName>
    </submittedName>
</protein>
<dbReference type="EMBL" id="CAJNJA010055778">
    <property type="protein sequence ID" value="CAE7856435.1"/>
    <property type="molecule type" value="Genomic_DNA"/>
</dbReference>
<evidence type="ECO:0000313" key="2">
    <source>
        <dbReference type="Proteomes" id="UP000601435"/>
    </source>
</evidence>
<sequence>MRARLRQGIGLGMQGIARARCSSCLDQRRPSHSLQGLQADAHVARLARWQLVYRDDL</sequence>
<proteinExistence type="predicted"/>
<reference evidence="1" key="1">
    <citation type="submission" date="2021-02" db="EMBL/GenBank/DDBJ databases">
        <authorList>
            <person name="Dougan E. K."/>
            <person name="Rhodes N."/>
            <person name="Thang M."/>
            <person name="Chan C."/>
        </authorList>
    </citation>
    <scope>NUCLEOTIDE SEQUENCE</scope>
</reference>
<dbReference type="Proteomes" id="UP000601435">
    <property type="component" value="Unassembled WGS sequence"/>
</dbReference>